<dbReference type="InterPro" id="IPR000871">
    <property type="entry name" value="Beta-lactam_class-A"/>
</dbReference>
<keyword evidence="4" id="KW-1185">Reference proteome</keyword>
<evidence type="ECO:0000313" key="3">
    <source>
        <dbReference type="EMBL" id="TFZ40644.1"/>
    </source>
</evidence>
<accession>A0AAJ5EFG7</accession>
<evidence type="ECO:0008006" key="6">
    <source>
        <dbReference type="Google" id="ProtNLM"/>
    </source>
</evidence>
<keyword evidence="1" id="KW-0812">Transmembrane</keyword>
<dbReference type="GO" id="GO:0008800">
    <property type="term" value="F:beta-lactamase activity"/>
    <property type="evidence" value="ECO:0007669"/>
    <property type="project" value="InterPro"/>
</dbReference>
<dbReference type="PANTHER" id="PTHR35333">
    <property type="entry name" value="BETA-LACTAMASE"/>
    <property type="match status" value="1"/>
</dbReference>
<dbReference type="AlphaFoldDB" id="A0AAJ5EFG7"/>
<dbReference type="Gene3D" id="3.40.710.10">
    <property type="entry name" value="DD-peptidase/beta-lactamase superfamily"/>
    <property type="match status" value="1"/>
</dbReference>
<dbReference type="RefSeq" id="WP_135254850.1">
    <property type="nucleotide sequence ID" value="NZ_CP038865.1"/>
</dbReference>
<dbReference type="EMBL" id="SRHU01000024">
    <property type="protein sequence ID" value="TFZ40644.1"/>
    <property type="molecule type" value="Genomic_DNA"/>
</dbReference>
<dbReference type="EMBL" id="CP038865">
    <property type="protein sequence ID" value="QCA28548.1"/>
    <property type="molecule type" value="Genomic_DNA"/>
</dbReference>
<sequence>MNNKIINSKVLLLGIIMMSSWFMIIFKTHSPTHEPGGIEVDETISEVKQLVDMEQIIINLAKKQQDEHFTNQMMKMWQALLEDETTKFDVAIYDEKTHNYVTFSNKEVPHFYTASIAKVGVLMEVLALDEKGVSGLSVQEKNNANLMITKSNNEVTHQFVKQRLGSYLEIDHLFDSLGMEDTKANKETWGLIQTDALDQVKLINAIFSQQPYNRSEDVSYIKQLMANVDKEQRWGVSKNATDVYLKNGWLSLDGQTWLVNSIGKINDPQANYSIAVLTEGNKSFNDGIRLIETIAGATYNEITKLTAGEEMN</sequence>
<dbReference type="GO" id="GO:0046677">
    <property type="term" value="P:response to antibiotic"/>
    <property type="evidence" value="ECO:0007669"/>
    <property type="project" value="InterPro"/>
</dbReference>
<feature type="transmembrane region" description="Helical" evidence="1">
    <location>
        <begin position="6"/>
        <end position="26"/>
    </location>
</feature>
<dbReference type="PANTHER" id="PTHR35333:SF3">
    <property type="entry name" value="BETA-LACTAMASE-TYPE TRANSPEPTIDASE FOLD CONTAINING PROTEIN"/>
    <property type="match status" value="1"/>
</dbReference>
<name>A0AAJ5EFG7_9ENTE</name>
<dbReference type="Proteomes" id="UP000296883">
    <property type="component" value="Chromosome"/>
</dbReference>
<protein>
    <recommendedName>
        <fullName evidence="6">Beta-lactamase class A</fullName>
    </recommendedName>
</protein>
<evidence type="ECO:0000313" key="5">
    <source>
        <dbReference type="Proteomes" id="UP000297725"/>
    </source>
</evidence>
<reference evidence="3 5" key="1">
    <citation type="submission" date="2019-03" db="EMBL/GenBank/DDBJ databases">
        <title>Vagococcus sp. was isolated fron gut of Carduelis flavirostris.</title>
        <authorList>
            <person name="Ge Y."/>
        </authorList>
    </citation>
    <scope>NUCLEOTIDE SEQUENCE [LARGE SCALE GENOMIC DNA]</scope>
    <source>
        <strain evidence="3 5">CF-210</strain>
    </source>
</reference>
<dbReference type="Proteomes" id="UP000297725">
    <property type="component" value="Unassembled WGS sequence"/>
</dbReference>
<dbReference type="SUPFAM" id="SSF56601">
    <property type="entry name" value="beta-lactamase/transpeptidase-like"/>
    <property type="match status" value="1"/>
</dbReference>
<dbReference type="GO" id="GO:0030655">
    <property type="term" value="P:beta-lactam antibiotic catabolic process"/>
    <property type="evidence" value="ECO:0007669"/>
    <property type="project" value="InterPro"/>
</dbReference>
<reference evidence="2 4" key="2">
    <citation type="journal article" date="2020" name="Int. J. Syst. Evol. Microbiol.">
        <title>Vagococcus xieshaowenii sp. nov., isolated from snow finch (Montifringilla taczanowskii) cloacal content.</title>
        <authorList>
            <person name="Ge Y."/>
            <person name="Yang J."/>
            <person name="Lai X.H."/>
            <person name="Zhang G."/>
            <person name="Jin D."/>
            <person name="Lu S."/>
            <person name="Wang B."/>
            <person name="Huang Y."/>
            <person name="Huang Y."/>
            <person name="Ren Z."/>
            <person name="Zhang X."/>
            <person name="Xu J."/>
        </authorList>
    </citation>
    <scope>NUCLEOTIDE SEQUENCE [LARGE SCALE GENOMIC DNA]</scope>
    <source>
        <strain evidence="4">personal::cf-49</strain>
        <strain evidence="2">Personal::cf-49</strain>
    </source>
</reference>
<gene>
    <name evidence="3" type="ORF">E4031_07605</name>
    <name evidence="2" type="ORF">E4Z98_04170</name>
</gene>
<proteinExistence type="predicted"/>
<evidence type="ECO:0000313" key="2">
    <source>
        <dbReference type="EMBL" id="QCA28548.1"/>
    </source>
</evidence>
<keyword evidence="1" id="KW-1133">Transmembrane helix</keyword>
<organism evidence="3 5">
    <name type="scientific">Vagococcus xieshaowenii</name>
    <dbReference type="NCBI Taxonomy" id="2562451"/>
    <lineage>
        <taxon>Bacteria</taxon>
        <taxon>Bacillati</taxon>
        <taxon>Bacillota</taxon>
        <taxon>Bacilli</taxon>
        <taxon>Lactobacillales</taxon>
        <taxon>Enterococcaceae</taxon>
        <taxon>Vagococcus</taxon>
    </lineage>
</organism>
<keyword evidence="1" id="KW-0472">Membrane</keyword>
<evidence type="ECO:0000313" key="4">
    <source>
        <dbReference type="Proteomes" id="UP000296883"/>
    </source>
</evidence>
<evidence type="ECO:0000256" key="1">
    <source>
        <dbReference type="SAM" id="Phobius"/>
    </source>
</evidence>
<dbReference type="InterPro" id="IPR012338">
    <property type="entry name" value="Beta-lactam/transpept-like"/>
</dbReference>